<name>A0AAV5A6H6_9AGAM</name>
<dbReference type="Pfam" id="PF09725">
    <property type="entry name" value="Fra10Ac1"/>
    <property type="match status" value="1"/>
</dbReference>
<evidence type="ECO:0000313" key="2">
    <source>
        <dbReference type="Proteomes" id="UP001050691"/>
    </source>
</evidence>
<dbReference type="EMBL" id="BPWL01000003">
    <property type="protein sequence ID" value="GJJ08349.1"/>
    <property type="molecule type" value="Genomic_DNA"/>
</dbReference>
<proteinExistence type="predicted"/>
<evidence type="ECO:0000313" key="1">
    <source>
        <dbReference type="EMBL" id="GJJ08349.1"/>
    </source>
</evidence>
<dbReference type="AlphaFoldDB" id="A0AAV5A6H6"/>
<protein>
    <submittedName>
        <fullName evidence="1">Uncharacterized protein</fullName>
    </submittedName>
</protein>
<dbReference type="InterPro" id="IPR019129">
    <property type="entry name" value="Folate-sensitive_fs_Fra10Ac1"/>
</dbReference>
<gene>
    <name evidence="1" type="ORF">Clacol_002560</name>
</gene>
<sequence length="113" mass="12973">MTPYWVTKGLELTISCRFLRAEDDPQTSKSWDAQLAKKYEDNLFKEFAVCDLKHFKSGNIALRWRTEDEVLLGAGENTCGNTRCPRHQATDNELPKLTTLELPFAYTEQGETQ</sequence>
<comment type="caution">
    <text evidence="1">The sequence shown here is derived from an EMBL/GenBank/DDBJ whole genome shotgun (WGS) entry which is preliminary data.</text>
</comment>
<keyword evidence="2" id="KW-1185">Reference proteome</keyword>
<reference evidence="1" key="1">
    <citation type="submission" date="2021-10" db="EMBL/GenBank/DDBJ databases">
        <title>De novo Genome Assembly of Clathrus columnatus (Basidiomycota, Fungi) Using Illumina and Nanopore Sequence Data.</title>
        <authorList>
            <person name="Ogiso-Tanaka E."/>
            <person name="Itagaki H."/>
            <person name="Hosoya T."/>
            <person name="Hosaka K."/>
        </authorList>
    </citation>
    <scope>NUCLEOTIDE SEQUENCE</scope>
    <source>
        <strain evidence="1">MO-923</strain>
    </source>
</reference>
<organism evidence="1 2">
    <name type="scientific">Clathrus columnatus</name>
    <dbReference type="NCBI Taxonomy" id="1419009"/>
    <lineage>
        <taxon>Eukaryota</taxon>
        <taxon>Fungi</taxon>
        <taxon>Dikarya</taxon>
        <taxon>Basidiomycota</taxon>
        <taxon>Agaricomycotina</taxon>
        <taxon>Agaricomycetes</taxon>
        <taxon>Phallomycetidae</taxon>
        <taxon>Phallales</taxon>
        <taxon>Clathraceae</taxon>
        <taxon>Clathrus</taxon>
    </lineage>
</organism>
<dbReference type="Proteomes" id="UP001050691">
    <property type="component" value="Unassembled WGS sequence"/>
</dbReference>
<accession>A0AAV5A6H6</accession>